<accession>A0A6P2PI54</accession>
<gene>
    <name evidence="1" type="ORF">BLA23254_05133</name>
</gene>
<dbReference type="Proteomes" id="UP000494218">
    <property type="component" value="Unassembled WGS sequence"/>
</dbReference>
<reference evidence="1 2" key="1">
    <citation type="submission" date="2019-09" db="EMBL/GenBank/DDBJ databases">
        <authorList>
            <person name="Depoorter E."/>
        </authorList>
    </citation>
    <scope>NUCLEOTIDE SEQUENCE [LARGE SCALE GENOMIC DNA]</scope>
    <source>
        <strain evidence="1">LMG 23254</strain>
    </source>
</reference>
<protein>
    <submittedName>
        <fullName evidence="1">Uncharacterized protein</fullName>
    </submittedName>
</protein>
<dbReference type="EMBL" id="CABVPW010000027">
    <property type="protein sequence ID" value="VWC07849.1"/>
    <property type="molecule type" value="Genomic_DNA"/>
</dbReference>
<dbReference type="AlphaFoldDB" id="A0A6P2PI54"/>
<sequence>MNGAGRPISIRCAKVTLPRQVWAGLQSNTNSHGSHRHDWYDNWKRVPQKGCTEPLGLLRQVIKTIDKAIPGDSIKFSLKQDHDNLRLGAAVEANLGDALKCHIDLHGEG</sequence>
<name>A0A6P2PI54_BURL3</name>
<evidence type="ECO:0000313" key="2">
    <source>
        <dbReference type="Proteomes" id="UP000494218"/>
    </source>
</evidence>
<organism evidence="1 2">
    <name type="scientific">Burkholderia lata (strain ATCC 17760 / DSM 23089 / LMG 22485 / NCIMB 9086 / R18194 / 383)</name>
    <dbReference type="NCBI Taxonomy" id="482957"/>
    <lineage>
        <taxon>Bacteria</taxon>
        <taxon>Pseudomonadati</taxon>
        <taxon>Pseudomonadota</taxon>
        <taxon>Betaproteobacteria</taxon>
        <taxon>Burkholderiales</taxon>
        <taxon>Burkholderiaceae</taxon>
        <taxon>Burkholderia</taxon>
        <taxon>Burkholderia cepacia complex</taxon>
    </lineage>
</organism>
<proteinExistence type="predicted"/>
<evidence type="ECO:0000313" key="1">
    <source>
        <dbReference type="EMBL" id="VWC07849.1"/>
    </source>
</evidence>